<dbReference type="PRINTS" id="PR00300">
    <property type="entry name" value="CLPPROTEASEA"/>
</dbReference>
<dbReference type="InterPro" id="IPR050238">
    <property type="entry name" value="DNA_Rep/Repair_Clamp_Loader"/>
</dbReference>
<evidence type="ECO:0000259" key="1">
    <source>
        <dbReference type="SMART" id="SM00382"/>
    </source>
</evidence>
<evidence type="ECO:0000313" key="2">
    <source>
        <dbReference type="EMBL" id="HGI75340.1"/>
    </source>
</evidence>
<dbReference type="SMART" id="SM00382">
    <property type="entry name" value="AAA"/>
    <property type="match status" value="1"/>
</dbReference>
<dbReference type="PANTHER" id="PTHR11669:SF8">
    <property type="entry name" value="DNA POLYMERASE III SUBUNIT DELTA"/>
    <property type="match status" value="1"/>
</dbReference>
<dbReference type="PANTHER" id="PTHR11669">
    <property type="entry name" value="REPLICATION FACTOR C / DNA POLYMERASE III GAMMA-TAU SUBUNIT"/>
    <property type="match status" value="1"/>
</dbReference>
<dbReference type="AlphaFoldDB" id="A0A7V3YMD9"/>
<protein>
    <submittedName>
        <fullName evidence="2">DNA polymerase III subunit delta</fullName>
        <ecNumber evidence="2">2.7.7.7</ecNumber>
    </submittedName>
</protein>
<gene>
    <name evidence="2" type="primary">holB</name>
    <name evidence="2" type="ORF">ENU96_06670</name>
</gene>
<dbReference type="EMBL" id="DTEN01000261">
    <property type="protein sequence ID" value="HGI75340.1"/>
    <property type="molecule type" value="Genomic_DNA"/>
</dbReference>
<dbReference type="GO" id="GO:0003887">
    <property type="term" value="F:DNA-directed DNA polymerase activity"/>
    <property type="evidence" value="ECO:0007669"/>
    <property type="project" value="UniProtKB-EC"/>
</dbReference>
<keyword evidence="2" id="KW-0808">Transferase</keyword>
<dbReference type="InterPro" id="IPR027417">
    <property type="entry name" value="P-loop_NTPase"/>
</dbReference>
<sequence>MQKELLSHALMSRRVHHAYLFFGPSGVGKKTLALEVAKTLLCPESFDAGCNRCRSCLLFDASLHPDFFLISPKTGTIGIDEVRDLIERLALKRVLSPFRVGLIDEAEKLTEEAANCLLKTVEEPPEGVVLFLVTSQVLALPGTLVSRCQKLAFSALPEELVAKYLEEHEGLSPDLARVLAFASSGSIGEALRLARGMENALVAVRSFFETVQEGDIFRAGSWLSQHREELYRILPLLAGYLRDALFVRLLGDRYHRMTVLSREDRCLVERLAHLDSGALRRALAALGTFSEDILSNAQWDVACFHFLLKLRGELS</sequence>
<feature type="domain" description="AAA+ ATPase" evidence="1">
    <location>
        <begin position="15"/>
        <end position="157"/>
    </location>
</feature>
<comment type="caution">
    <text evidence="2">The sequence shown here is derived from an EMBL/GenBank/DDBJ whole genome shotgun (WGS) entry which is preliminary data.</text>
</comment>
<keyword evidence="2" id="KW-0548">Nucleotidyltransferase</keyword>
<dbReference type="InterPro" id="IPR001270">
    <property type="entry name" value="ClpA/B"/>
</dbReference>
<dbReference type="GO" id="GO:0005524">
    <property type="term" value="F:ATP binding"/>
    <property type="evidence" value="ECO:0007669"/>
    <property type="project" value="InterPro"/>
</dbReference>
<dbReference type="NCBIfam" id="TIGR00678">
    <property type="entry name" value="holB"/>
    <property type="match status" value="1"/>
</dbReference>
<dbReference type="EC" id="2.7.7.7" evidence="2"/>
<name>A0A7V3YMD9_9BACT</name>
<dbReference type="GO" id="GO:0006261">
    <property type="term" value="P:DNA-templated DNA replication"/>
    <property type="evidence" value="ECO:0007669"/>
    <property type="project" value="TreeGrafter"/>
</dbReference>
<reference evidence="2" key="1">
    <citation type="journal article" date="2020" name="mSystems">
        <title>Genome- and Community-Level Interaction Insights into Carbon Utilization and Element Cycling Functions of Hydrothermarchaeota in Hydrothermal Sediment.</title>
        <authorList>
            <person name="Zhou Z."/>
            <person name="Liu Y."/>
            <person name="Xu W."/>
            <person name="Pan J."/>
            <person name="Luo Z.H."/>
            <person name="Li M."/>
        </authorList>
    </citation>
    <scope>NUCLEOTIDE SEQUENCE [LARGE SCALE GENOMIC DNA]</scope>
    <source>
        <strain evidence="2">SpSt-716</strain>
    </source>
</reference>
<accession>A0A7V3YMD9</accession>
<dbReference type="GO" id="GO:0008408">
    <property type="term" value="F:3'-5' exonuclease activity"/>
    <property type="evidence" value="ECO:0007669"/>
    <property type="project" value="InterPro"/>
</dbReference>
<dbReference type="SUPFAM" id="SSF52540">
    <property type="entry name" value="P-loop containing nucleoside triphosphate hydrolases"/>
    <property type="match status" value="1"/>
</dbReference>
<proteinExistence type="predicted"/>
<dbReference type="Pfam" id="PF13177">
    <property type="entry name" value="DNA_pol3_delta2"/>
    <property type="match status" value="1"/>
</dbReference>
<organism evidence="2">
    <name type="scientific">Candidatus Caldatribacterium californiense</name>
    <dbReference type="NCBI Taxonomy" id="1454726"/>
    <lineage>
        <taxon>Bacteria</taxon>
        <taxon>Pseudomonadati</taxon>
        <taxon>Atribacterota</taxon>
        <taxon>Atribacteria</taxon>
        <taxon>Atribacterales</taxon>
        <taxon>Candidatus Caldatribacteriaceae</taxon>
        <taxon>Candidatus Caldatribacterium</taxon>
    </lineage>
</organism>
<dbReference type="InterPro" id="IPR004622">
    <property type="entry name" value="DNA_pol_HolB"/>
</dbReference>
<dbReference type="InterPro" id="IPR003593">
    <property type="entry name" value="AAA+_ATPase"/>
</dbReference>
<dbReference type="Gene3D" id="3.40.50.300">
    <property type="entry name" value="P-loop containing nucleotide triphosphate hydrolases"/>
    <property type="match status" value="1"/>
</dbReference>